<reference evidence="2 3" key="1">
    <citation type="journal article" date="2014" name="Genome Biol. Evol.">
        <title>The secreted proteins of Achlya hypogyna and Thraustotheca clavata identify the ancestral oomycete secretome and reveal gene acquisitions by horizontal gene transfer.</title>
        <authorList>
            <person name="Misner I."/>
            <person name="Blouin N."/>
            <person name="Leonard G."/>
            <person name="Richards T.A."/>
            <person name="Lane C.E."/>
        </authorList>
    </citation>
    <scope>NUCLEOTIDE SEQUENCE [LARGE SCALE GENOMIC DNA]</scope>
    <source>
        <strain evidence="2 3">ATCC 48635</strain>
    </source>
</reference>
<dbReference type="PANTHER" id="PTHR16078:SF1">
    <property type="entry name" value="COILED-COIL DOMAIN-CONTAINING PROTEIN 87"/>
    <property type="match status" value="1"/>
</dbReference>
<dbReference type="EMBL" id="JNBR01000081">
    <property type="protein sequence ID" value="OQR98697.1"/>
    <property type="molecule type" value="Genomic_DNA"/>
</dbReference>
<dbReference type="AlphaFoldDB" id="A0A1V9ZL53"/>
<feature type="region of interest" description="Disordered" evidence="1">
    <location>
        <begin position="135"/>
        <end position="161"/>
    </location>
</feature>
<feature type="region of interest" description="Disordered" evidence="1">
    <location>
        <begin position="189"/>
        <end position="209"/>
    </location>
</feature>
<protein>
    <submittedName>
        <fullName evidence="2">Uncharacterized protein</fullName>
    </submittedName>
</protein>
<accession>A0A1V9ZL53</accession>
<evidence type="ECO:0000313" key="2">
    <source>
        <dbReference type="EMBL" id="OQR98697.1"/>
    </source>
</evidence>
<sequence>MEWGGDEPDAAALQQQIQCIPLLLPWTRIDVANTMLCRESDSHWNEPLRAELSREIADIYARLLIKTRMMNTHSMLSTAANETRLHGRLLVEVQRRVSVPDTLERVKANAAKPPSREHTAQQDFETTLRFRRQRTVAAESAPRTPAKPLPHSRSCMSPKKSLQVVRSMTKLTSALRDGTPELVTESLPAKSKDGVPTLNKASPDGSNVKPESTALFIQFPKHRADLRELVEASVGLEPSPTHFRDRPLLASAILDAGVPLPKRDPATLPPPRPRYLMKEENRTALPHTKTIFDDYVVPREVWDAVEAERSLRTIKTDTTGNFEPVALDDIQMEAYYARTCPQERDTISKALATLSIRGEKRVERSAASVYLDEMFKDKNNDVLLAEVHKLYEATSPLYHEFRQVVHRPLKMMALVDIALKCNLTDISLSLRDTVVSTEPTVAIPKHLAVTPSLGLRHGRSPPTGSRDAYSPRRRVVAATANAVVEKRLSRKEVLDQLGFVAESDQKLLHRWEFYDLSANNAQVFDPIALEPLLSVRFETVWRGLQMPTTRRFDLALKYSQPEFAHRLADAVALWELCAHWIAERESTMEAIKKLLKAGDAGAPGVAHSLYDLMLVLLSATKKTKQSIALTHDHVDDFVTYEDDFYLNRVVAQHQQLA</sequence>
<proteinExistence type="predicted"/>
<dbReference type="PANTHER" id="PTHR16078">
    <property type="entry name" value="COILED-COIL DOMAIN-CONTAINING PROTEIN 87"/>
    <property type="match status" value="1"/>
</dbReference>
<keyword evidence="3" id="KW-1185">Reference proteome</keyword>
<dbReference type="Proteomes" id="UP000243579">
    <property type="component" value="Unassembled WGS sequence"/>
</dbReference>
<comment type="caution">
    <text evidence="2">The sequence shown here is derived from an EMBL/GenBank/DDBJ whole genome shotgun (WGS) entry which is preliminary data.</text>
</comment>
<dbReference type="InterPro" id="IPR037383">
    <property type="entry name" value="CCDC87"/>
</dbReference>
<organism evidence="2 3">
    <name type="scientific">Achlya hypogyna</name>
    <name type="common">Oomycete</name>
    <name type="synonym">Protoachlya hypogyna</name>
    <dbReference type="NCBI Taxonomy" id="1202772"/>
    <lineage>
        <taxon>Eukaryota</taxon>
        <taxon>Sar</taxon>
        <taxon>Stramenopiles</taxon>
        <taxon>Oomycota</taxon>
        <taxon>Saprolegniomycetes</taxon>
        <taxon>Saprolegniales</taxon>
        <taxon>Achlyaceae</taxon>
        <taxon>Achlya</taxon>
    </lineage>
</organism>
<evidence type="ECO:0000313" key="3">
    <source>
        <dbReference type="Proteomes" id="UP000243579"/>
    </source>
</evidence>
<dbReference type="OrthoDB" id="67750at2759"/>
<evidence type="ECO:0000256" key="1">
    <source>
        <dbReference type="SAM" id="MobiDB-lite"/>
    </source>
</evidence>
<gene>
    <name evidence="2" type="ORF">ACHHYP_08231</name>
</gene>
<name>A0A1V9ZL53_ACHHY</name>